<keyword evidence="4" id="KW-0813">Transport</keyword>
<dbReference type="Pfam" id="PF02108">
    <property type="entry name" value="FliH"/>
    <property type="match status" value="1"/>
</dbReference>
<protein>
    <recommendedName>
        <fullName evidence="3">Flagellar assembly protein FliH</fullName>
    </recommendedName>
</protein>
<dbReference type="EMBL" id="BAABJE010000030">
    <property type="protein sequence ID" value="GAA4807936.1"/>
    <property type="molecule type" value="Genomic_DNA"/>
</dbReference>
<dbReference type="InterPro" id="IPR018035">
    <property type="entry name" value="Flagellar_FliH/T3SS_HrpE"/>
</dbReference>
<evidence type="ECO:0000256" key="2">
    <source>
        <dbReference type="ARBA" id="ARBA00006602"/>
    </source>
</evidence>
<evidence type="ECO:0000256" key="7">
    <source>
        <dbReference type="ARBA" id="ARBA00023225"/>
    </source>
</evidence>
<keyword evidence="10" id="KW-1185">Reference proteome</keyword>
<sequence length="249" mass="27276">MSATPTSAKPISGRIERVDADARIVGLGDLFKPREPVVAAEQAPPPPDPRLLLEQERVRVLDAARKDGHAAGMRDAEKAIETRALAAEREWREKFEKETARLADTTRRLEALIAALPDAVAEIERQVETLTVEATFAATLRIVAEAARDEAMVLDFCREALAEYALRPVRLRVHPALVAAVAATLASDDIRVEGDPRLAPGQCRIESEKGLYDISLAHRLDALKDQLLASLDDSATDLRDARVAREPRA</sequence>
<evidence type="ECO:0000256" key="1">
    <source>
        <dbReference type="ARBA" id="ARBA00003041"/>
    </source>
</evidence>
<accession>A0ABP9CBK6</accession>
<gene>
    <name evidence="9" type="ORF">GCM10023307_38420</name>
</gene>
<dbReference type="Proteomes" id="UP001499959">
    <property type="component" value="Unassembled WGS sequence"/>
</dbReference>
<evidence type="ECO:0000313" key="9">
    <source>
        <dbReference type="EMBL" id="GAA4807936.1"/>
    </source>
</evidence>
<dbReference type="InterPro" id="IPR051472">
    <property type="entry name" value="T3SS_Stator/FliH"/>
</dbReference>
<evidence type="ECO:0000313" key="10">
    <source>
        <dbReference type="Proteomes" id="UP001499959"/>
    </source>
</evidence>
<dbReference type="RefSeq" id="WP_345304990.1">
    <property type="nucleotide sequence ID" value="NZ_BAABJE010000030.1"/>
</dbReference>
<evidence type="ECO:0000259" key="8">
    <source>
        <dbReference type="Pfam" id="PF02108"/>
    </source>
</evidence>
<feature type="domain" description="Flagellar assembly protein FliH/Type III secretion system HrpE" evidence="8">
    <location>
        <begin position="106"/>
        <end position="222"/>
    </location>
</feature>
<reference evidence="10" key="1">
    <citation type="journal article" date="2019" name="Int. J. Syst. Evol. Microbiol.">
        <title>The Global Catalogue of Microorganisms (GCM) 10K type strain sequencing project: providing services to taxonomists for standard genome sequencing and annotation.</title>
        <authorList>
            <consortium name="The Broad Institute Genomics Platform"/>
            <consortium name="The Broad Institute Genome Sequencing Center for Infectious Disease"/>
            <person name="Wu L."/>
            <person name="Ma J."/>
        </authorList>
    </citation>
    <scope>NUCLEOTIDE SEQUENCE [LARGE SCALE GENOMIC DNA]</scope>
    <source>
        <strain evidence="10">JCM 18204</strain>
    </source>
</reference>
<proteinExistence type="inferred from homology"/>
<evidence type="ECO:0000256" key="4">
    <source>
        <dbReference type="ARBA" id="ARBA00022448"/>
    </source>
</evidence>
<organism evidence="9 10">
    <name type="scientific">Lysobacter hankyongensis</name>
    <dbReference type="NCBI Taxonomy" id="1176535"/>
    <lineage>
        <taxon>Bacteria</taxon>
        <taxon>Pseudomonadati</taxon>
        <taxon>Pseudomonadota</taxon>
        <taxon>Gammaproteobacteria</taxon>
        <taxon>Lysobacterales</taxon>
        <taxon>Lysobacteraceae</taxon>
        <taxon>Lysobacter</taxon>
    </lineage>
</organism>
<evidence type="ECO:0000256" key="5">
    <source>
        <dbReference type="ARBA" id="ARBA00022795"/>
    </source>
</evidence>
<evidence type="ECO:0000256" key="6">
    <source>
        <dbReference type="ARBA" id="ARBA00022927"/>
    </source>
</evidence>
<dbReference type="PANTHER" id="PTHR34982:SF1">
    <property type="entry name" value="FLAGELLAR ASSEMBLY PROTEIN FLIH"/>
    <property type="match status" value="1"/>
</dbReference>
<keyword evidence="5" id="KW-1005">Bacterial flagellum biogenesis</keyword>
<dbReference type="PANTHER" id="PTHR34982">
    <property type="entry name" value="YOP PROTEINS TRANSLOCATION PROTEIN L"/>
    <property type="match status" value="1"/>
</dbReference>
<evidence type="ECO:0000256" key="3">
    <source>
        <dbReference type="ARBA" id="ARBA00016507"/>
    </source>
</evidence>
<name>A0ABP9CBK6_9GAMM</name>
<comment type="caution">
    <text evidence="9">The sequence shown here is derived from an EMBL/GenBank/DDBJ whole genome shotgun (WGS) entry which is preliminary data.</text>
</comment>
<comment type="similarity">
    <text evidence="2">Belongs to the FliH family.</text>
</comment>
<keyword evidence="7" id="KW-1006">Bacterial flagellum protein export</keyword>
<keyword evidence="6" id="KW-0653">Protein transport</keyword>
<comment type="function">
    <text evidence="1">Needed for flagellar regrowth and assembly.</text>
</comment>